<keyword evidence="3 9" id="KW-0436">Ligase</keyword>
<comment type="pathway">
    <text evidence="1 9">Pyrimidine metabolism; CTP biosynthesis via de novo pathway; CTP from UDP: step 2/2.</text>
</comment>
<dbReference type="GO" id="GO:0097268">
    <property type="term" value="C:cytoophidium"/>
    <property type="evidence" value="ECO:0007669"/>
    <property type="project" value="TreeGrafter"/>
</dbReference>
<dbReference type="Proteomes" id="UP000054383">
    <property type="component" value="Unassembled WGS sequence"/>
</dbReference>
<dbReference type="InterPro" id="IPR027417">
    <property type="entry name" value="P-loop_NTPase"/>
</dbReference>
<evidence type="ECO:0000256" key="6">
    <source>
        <dbReference type="ARBA" id="ARBA00022962"/>
    </source>
</evidence>
<proteinExistence type="inferred from homology"/>
<dbReference type="NCBIfam" id="NF003792">
    <property type="entry name" value="PRK05380.1"/>
    <property type="match status" value="1"/>
</dbReference>
<keyword evidence="7 9" id="KW-0665">Pyrimidine biosynthesis</keyword>
<evidence type="ECO:0000313" key="12">
    <source>
        <dbReference type="EMBL" id="CRG86560.1"/>
    </source>
</evidence>
<dbReference type="Pfam" id="PF00117">
    <property type="entry name" value="GATase"/>
    <property type="match status" value="1"/>
</dbReference>
<protein>
    <recommendedName>
        <fullName evidence="9">CTP synthase</fullName>
        <ecNumber evidence="9">6.3.4.2</ecNumber>
    </recommendedName>
    <alternativeName>
        <fullName evidence="9">UTP--ammonia ligase</fullName>
    </alternativeName>
</protein>
<keyword evidence="4 9" id="KW-0547">Nucleotide-binding</keyword>
<reference evidence="12 13" key="1">
    <citation type="submission" date="2015-04" db="EMBL/GenBank/DDBJ databases">
        <authorList>
            <person name="Syromyatnikov M.Y."/>
            <person name="Popov V.N."/>
        </authorList>
    </citation>
    <scope>NUCLEOTIDE SEQUENCE [LARGE SCALE GENOMIC DNA]</scope>
    <source>
        <strain evidence="12">WF-38-12</strain>
    </source>
</reference>
<comment type="function">
    <text evidence="9">Catalyzes the ATP-dependent amination of UTP to CTP with either L-glutamine or ammonia as the source of nitrogen.</text>
</comment>
<evidence type="ECO:0000259" key="11">
    <source>
        <dbReference type="Pfam" id="PF06418"/>
    </source>
</evidence>
<dbReference type="CDD" id="cd01746">
    <property type="entry name" value="GATase1_CTP_Synthase"/>
    <property type="match status" value="1"/>
</dbReference>
<dbReference type="AlphaFoldDB" id="A0A0U1LVF5"/>
<dbReference type="UniPathway" id="UPA00159">
    <property type="reaction ID" value="UER00277"/>
</dbReference>
<evidence type="ECO:0000256" key="5">
    <source>
        <dbReference type="ARBA" id="ARBA00022840"/>
    </source>
</evidence>
<keyword evidence="13" id="KW-1185">Reference proteome</keyword>
<dbReference type="EMBL" id="CVMT01000002">
    <property type="protein sequence ID" value="CRG86560.1"/>
    <property type="molecule type" value="Genomic_DNA"/>
</dbReference>
<evidence type="ECO:0000256" key="1">
    <source>
        <dbReference type="ARBA" id="ARBA00005171"/>
    </source>
</evidence>
<comment type="similarity">
    <text evidence="2 9">Belongs to the CTP synthase family.</text>
</comment>
<comment type="catalytic activity">
    <reaction evidence="8 9">
        <text>UTP + L-glutamine + ATP + H2O = CTP + L-glutamate + ADP + phosphate + 2 H(+)</text>
        <dbReference type="Rhea" id="RHEA:26426"/>
        <dbReference type="ChEBI" id="CHEBI:15377"/>
        <dbReference type="ChEBI" id="CHEBI:15378"/>
        <dbReference type="ChEBI" id="CHEBI:29985"/>
        <dbReference type="ChEBI" id="CHEBI:30616"/>
        <dbReference type="ChEBI" id="CHEBI:37563"/>
        <dbReference type="ChEBI" id="CHEBI:43474"/>
        <dbReference type="ChEBI" id="CHEBI:46398"/>
        <dbReference type="ChEBI" id="CHEBI:58359"/>
        <dbReference type="ChEBI" id="CHEBI:456216"/>
        <dbReference type="EC" id="6.3.4.2"/>
    </reaction>
</comment>
<dbReference type="STRING" id="28573.A0A0U1LVF5"/>
<dbReference type="NCBIfam" id="TIGR00337">
    <property type="entry name" value="PyrG"/>
    <property type="match status" value="1"/>
</dbReference>
<name>A0A0U1LVF5_TALIS</name>
<dbReference type="SUPFAM" id="SSF52317">
    <property type="entry name" value="Class I glutamine amidotransferase-like"/>
    <property type="match status" value="1"/>
</dbReference>
<evidence type="ECO:0000256" key="9">
    <source>
        <dbReference type="RuleBase" id="RU810713"/>
    </source>
</evidence>
<organism evidence="12 13">
    <name type="scientific">Talaromyces islandicus</name>
    <name type="common">Penicillium islandicum</name>
    <dbReference type="NCBI Taxonomy" id="28573"/>
    <lineage>
        <taxon>Eukaryota</taxon>
        <taxon>Fungi</taxon>
        <taxon>Dikarya</taxon>
        <taxon>Ascomycota</taxon>
        <taxon>Pezizomycotina</taxon>
        <taxon>Eurotiomycetes</taxon>
        <taxon>Eurotiomycetidae</taxon>
        <taxon>Eurotiales</taxon>
        <taxon>Trichocomaceae</taxon>
        <taxon>Talaromyces</taxon>
        <taxon>Talaromyces sect. Islandici</taxon>
    </lineage>
</organism>
<evidence type="ECO:0000313" key="13">
    <source>
        <dbReference type="Proteomes" id="UP000054383"/>
    </source>
</evidence>
<evidence type="ECO:0000256" key="8">
    <source>
        <dbReference type="ARBA" id="ARBA00047781"/>
    </source>
</evidence>
<feature type="domain" description="CTP synthase N-terminal" evidence="11">
    <location>
        <begin position="3"/>
        <end position="272"/>
    </location>
</feature>
<dbReference type="CDD" id="cd03113">
    <property type="entry name" value="CTPS_N"/>
    <property type="match status" value="1"/>
</dbReference>
<dbReference type="GO" id="GO:0044210">
    <property type="term" value="P:'de novo' CTP biosynthetic process"/>
    <property type="evidence" value="ECO:0007669"/>
    <property type="project" value="UniProtKB-UniRule"/>
</dbReference>
<gene>
    <name evidence="12" type="primary">URA7</name>
    <name evidence="12" type="ORF">PISL3812_03570</name>
</gene>
<dbReference type="Pfam" id="PF06418">
    <property type="entry name" value="CTP_synth_N"/>
    <property type="match status" value="1"/>
</dbReference>
<dbReference type="InterPro" id="IPR017456">
    <property type="entry name" value="CTP_synthase_N"/>
</dbReference>
<dbReference type="InterPro" id="IPR017926">
    <property type="entry name" value="GATASE"/>
</dbReference>
<dbReference type="FunFam" id="3.40.50.880:FF:000069">
    <property type="entry name" value="CTP synthase"/>
    <property type="match status" value="1"/>
</dbReference>
<dbReference type="GO" id="GO:0042802">
    <property type="term" value="F:identical protein binding"/>
    <property type="evidence" value="ECO:0007669"/>
    <property type="project" value="TreeGrafter"/>
</dbReference>
<dbReference type="PANTHER" id="PTHR11550">
    <property type="entry name" value="CTP SYNTHASE"/>
    <property type="match status" value="1"/>
</dbReference>
<dbReference type="OMA" id="HAAMYCH"/>
<evidence type="ECO:0000256" key="2">
    <source>
        <dbReference type="ARBA" id="ARBA00007533"/>
    </source>
</evidence>
<dbReference type="InterPro" id="IPR004468">
    <property type="entry name" value="CTP_synthase"/>
</dbReference>
<dbReference type="GO" id="GO:0005524">
    <property type="term" value="F:ATP binding"/>
    <property type="evidence" value="ECO:0007669"/>
    <property type="project" value="UniProtKB-KW"/>
</dbReference>
<dbReference type="FunFam" id="3.40.50.300:FF:000207">
    <property type="entry name" value="CTP synthase"/>
    <property type="match status" value="1"/>
</dbReference>
<dbReference type="PROSITE" id="PS51273">
    <property type="entry name" value="GATASE_TYPE_1"/>
    <property type="match status" value="1"/>
</dbReference>
<dbReference type="Gene3D" id="3.40.50.300">
    <property type="entry name" value="P-loop containing nucleotide triphosphate hydrolases"/>
    <property type="match status" value="1"/>
</dbReference>
<evidence type="ECO:0000256" key="7">
    <source>
        <dbReference type="ARBA" id="ARBA00022975"/>
    </source>
</evidence>
<accession>A0A0U1LVF5</accession>
<dbReference type="InterPro" id="IPR029062">
    <property type="entry name" value="Class_I_gatase-like"/>
</dbReference>
<evidence type="ECO:0000259" key="10">
    <source>
        <dbReference type="Pfam" id="PF00117"/>
    </source>
</evidence>
<dbReference type="OrthoDB" id="1739076at2759"/>
<dbReference type="Gene3D" id="3.40.50.880">
    <property type="match status" value="1"/>
</dbReference>
<dbReference type="EC" id="6.3.4.2" evidence="9"/>
<dbReference type="GO" id="GO:0019856">
    <property type="term" value="P:pyrimidine nucleobase biosynthetic process"/>
    <property type="evidence" value="ECO:0007669"/>
    <property type="project" value="TreeGrafter"/>
</dbReference>
<dbReference type="GO" id="GO:0005737">
    <property type="term" value="C:cytoplasm"/>
    <property type="evidence" value="ECO:0007669"/>
    <property type="project" value="TreeGrafter"/>
</dbReference>
<dbReference type="SUPFAM" id="SSF52540">
    <property type="entry name" value="P-loop containing nucleoside triphosphate hydrolases"/>
    <property type="match status" value="1"/>
</dbReference>
<dbReference type="PANTHER" id="PTHR11550:SF0">
    <property type="entry name" value="CTP SYNTHASE-RELATED"/>
    <property type="match status" value="1"/>
</dbReference>
<dbReference type="InterPro" id="IPR033828">
    <property type="entry name" value="GATase1_CTP_Synthase"/>
</dbReference>
<evidence type="ECO:0000256" key="3">
    <source>
        <dbReference type="ARBA" id="ARBA00022598"/>
    </source>
</evidence>
<sequence>MRVVLVSGGVISGVGKGIIASSAGLLLKTSGLRVTAIKIDPYLNIDAGTLGPLEHGECFVLADGGECDLDLGNYERYLGINLTRDNNITTGKIYQEVISRERKGTYLGRTVQVVPHITDMIQEWILRVAKVPVDNSGETPDVCIIELGGTIGDIESAPFVEALVQLRHKLTRDPDSSFFNIHVSFVPSIHGEEKTKPTQHAIKQMRSAGLIPDLIACRCDNSLENSTIRKIASSCQVDYEQVIGVHDMETVYQVPLLLHEQELLQRLQSGLGLDKLTLSPAVAAQGAALWELWKKTITIPKESAPVQIALVGKYTQLMDSYLSVIKALEHAAMRCRRKLNLVPVDSEHLEPATQKKEPGKYHKAWQSVCEADGVVVPGGFGHRGTEGMIACAKWARENNQNFLGICLGMQVATIEVSRSLCGRPEATSEEWGGESHGSDNWSIVFMPESSKEHLGGTMRLGIRASNFQPDSEWSKLRALYGGGASFNERHRHRYEVNPDQVEELEKAGLRFIAKDESGKRMEAFELKDHPFYVGLQAHPELTSKVTQCSPPFLGLVAASAGMLDEVIDEVKNQKTLVTGVGHF</sequence>
<evidence type="ECO:0000256" key="4">
    <source>
        <dbReference type="ARBA" id="ARBA00022741"/>
    </source>
</evidence>
<keyword evidence="6 9" id="KW-0315">Glutamine amidotransferase</keyword>
<keyword evidence="5 9" id="KW-0067">ATP-binding</keyword>
<feature type="domain" description="Glutamine amidotransferase" evidence="10">
    <location>
        <begin position="317"/>
        <end position="556"/>
    </location>
</feature>
<dbReference type="GO" id="GO:0003883">
    <property type="term" value="F:CTP synthase activity"/>
    <property type="evidence" value="ECO:0007669"/>
    <property type="project" value="UniProtKB-UniRule"/>
</dbReference>